<accession>A0AAN4Z4Q9</accession>
<protein>
    <submittedName>
        <fullName evidence="1">Uncharacterized protein</fullName>
    </submittedName>
</protein>
<feature type="non-terminal residue" evidence="1">
    <location>
        <position position="1"/>
    </location>
</feature>
<organism evidence="1 2">
    <name type="scientific">Pristionchus mayeri</name>
    <dbReference type="NCBI Taxonomy" id="1317129"/>
    <lineage>
        <taxon>Eukaryota</taxon>
        <taxon>Metazoa</taxon>
        <taxon>Ecdysozoa</taxon>
        <taxon>Nematoda</taxon>
        <taxon>Chromadorea</taxon>
        <taxon>Rhabditida</taxon>
        <taxon>Rhabditina</taxon>
        <taxon>Diplogasteromorpha</taxon>
        <taxon>Diplogasteroidea</taxon>
        <taxon>Neodiplogasteridae</taxon>
        <taxon>Pristionchus</taxon>
    </lineage>
</organism>
<dbReference type="EMBL" id="BTRK01000001">
    <property type="protein sequence ID" value="GMR30660.1"/>
    <property type="molecule type" value="Genomic_DNA"/>
</dbReference>
<evidence type="ECO:0000313" key="1">
    <source>
        <dbReference type="EMBL" id="GMR30660.1"/>
    </source>
</evidence>
<dbReference type="AlphaFoldDB" id="A0AAN4Z4Q9"/>
<dbReference type="Proteomes" id="UP001328107">
    <property type="component" value="Unassembled WGS sequence"/>
</dbReference>
<keyword evidence="2" id="KW-1185">Reference proteome</keyword>
<evidence type="ECO:0000313" key="2">
    <source>
        <dbReference type="Proteomes" id="UP001328107"/>
    </source>
</evidence>
<feature type="non-terminal residue" evidence="1">
    <location>
        <position position="200"/>
    </location>
</feature>
<name>A0AAN4Z4Q9_9BILA</name>
<reference evidence="2" key="1">
    <citation type="submission" date="2022-10" db="EMBL/GenBank/DDBJ databases">
        <title>Genome assembly of Pristionchus species.</title>
        <authorList>
            <person name="Yoshida K."/>
            <person name="Sommer R.J."/>
        </authorList>
    </citation>
    <scope>NUCLEOTIDE SEQUENCE [LARGE SCALE GENOMIC DNA]</scope>
    <source>
        <strain evidence="2">RS5460</strain>
    </source>
</reference>
<sequence length="200" mass="21561">NDIVNNVAAFTCDDGCQVFVDGWNDNLTITQNGKFIASFTDISGTQPNKPVGLMIAKGTNYKVQAEGPYTNFVMWVVNSKAANFGLGVAAPQGTKGIQFIGTGRYATLLSSFNMLEYHSWTGTFPAGYPKIYTMGYDSVADTRCRPVYEGRSQYNVEQSRPVIVAPIVTVDFGYSGTHSVQANQGDGTKGTFKSSVSSTV</sequence>
<gene>
    <name evidence="1" type="ORF">PMAYCL1PPCAC_00855</name>
</gene>
<proteinExistence type="predicted"/>
<comment type="caution">
    <text evidence="1">The sequence shown here is derived from an EMBL/GenBank/DDBJ whole genome shotgun (WGS) entry which is preliminary data.</text>
</comment>